<dbReference type="InterPro" id="IPR036909">
    <property type="entry name" value="Cyt_c-like_dom_sf"/>
</dbReference>
<evidence type="ECO:0000256" key="2">
    <source>
        <dbReference type="ARBA" id="ARBA00022723"/>
    </source>
</evidence>
<dbReference type="InterPro" id="IPR051459">
    <property type="entry name" value="Cytochrome_c-type_DH"/>
</dbReference>
<dbReference type="PROSITE" id="PS51007">
    <property type="entry name" value="CYTC"/>
    <property type="match status" value="1"/>
</dbReference>
<dbReference type="InterPro" id="IPR009056">
    <property type="entry name" value="Cyt_c-like_dom"/>
</dbReference>
<keyword evidence="2" id="KW-0479">Metal-binding</keyword>
<feature type="non-terminal residue" evidence="6">
    <location>
        <position position="1"/>
    </location>
</feature>
<feature type="transmembrane region" description="Helical" evidence="4">
    <location>
        <begin position="94"/>
        <end position="116"/>
    </location>
</feature>
<dbReference type="PANTHER" id="PTHR35008">
    <property type="entry name" value="BLL4482 PROTEIN-RELATED"/>
    <property type="match status" value="1"/>
</dbReference>
<keyword evidence="1" id="KW-0349">Heme</keyword>
<dbReference type="GO" id="GO:0020037">
    <property type="term" value="F:heme binding"/>
    <property type="evidence" value="ECO:0007669"/>
    <property type="project" value="InterPro"/>
</dbReference>
<evidence type="ECO:0000259" key="5">
    <source>
        <dbReference type="PROSITE" id="PS51007"/>
    </source>
</evidence>
<organism evidence="6">
    <name type="scientific">hydrothermal vent metagenome</name>
    <dbReference type="NCBI Taxonomy" id="652676"/>
    <lineage>
        <taxon>unclassified sequences</taxon>
        <taxon>metagenomes</taxon>
        <taxon>ecological metagenomes</taxon>
    </lineage>
</organism>
<keyword evidence="4" id="KW-0472">Membrane</keyword>
<dbReference type="EMBL" id="UOGG01000021">
    <property type="protein sequence ID" value="VAX27162.1"/>
    <property type="molecule type" value="Genomic_DNA"/>
</dbReference>
<evidence type="ECO:0000256" key="1">
    <source>
        <dbReference type="ARBA" id="ARBA00022617"/>
    </source>
</evidence>
<dbReference type="Gene3D" id="1.10.760.10">
    <property type="entry name" value="Cytochrome c-like domain"/>
    <property type="match status" value="1"/>
</dbReference>
<sequence>HPWRLIPIPPPLHLNRIAAIALNREPPPRLSIPNRHLSDGEFPECTPKQFFAVSYLGNCGGYRMPFFCGPGSVIFMPDHSTPPNLPASRARMKFFLMVILSGFFTAIGGVGIWFYWPTTPPGVPPVDPALVAMGRPIYQQNCASCHSANLEGQPNWKDLNPDGRFPAPPHDASGHTWHHTDGILLQIIEKGSAEFIGDGYESDMPGFRELLSDEEMKAVLEFIKSTWPEREREYQDVLNQREREVE</sequence>
<name>A0A3B1CG22_9ZZZZ</name>
<keyword evidence="3" id="KW-0408">Iron</keyword>
<dbReference type="AlphaFoldDB" id="A0A3B1CG22"/>
<reference evidence="6" key="1">
    <citation type="submission" date="2018-06" db="EMBL/GenBank/DDBJ databases">
        <authorList>
            <person name="Zhirakovskaya E."/>
        </authorList>
    </citation>
    <scope>NUCLEOTIDE SEQUENCE</scope>
</reference>
<evidence type="ECO:0000313" key="6">
    <source>
        <dbReference type="EMBL" id="VAX27162.1"/>
    </source>
</evidence>
<dbReference type="PANTHER" id="PTHR35008:SF4">
    <property type="entry name" value="BLL4482 PROTEIN"/>
    <property type="match status" value="1"/>
</dbReference>
<dbReference type="GO" id="GO:0046872">
    <property type="term" value="F:metal ion binding"/>
    <property type="evidence" value="ECO:0007669"/>
    <property type="project" value="UniProtKB-KW"/>
</dbReference>
<evidence type="ECO:0000256" key="3">
    <source>
        <dbReference type="ARBA" id="ARBA00023004"/>
    </source>
</evidence>
<keyword evidence="4" id="KW-1133">Transmembrane helix</keyword>
<keyword evidence="4" id="KW-0812">Transmembrane</keyword>
<dbReference type="GO" id="GO:0009055">
    <property type="term" value="F:electron transfer activity"/>
    <property type="evidence" value="ECO:0007669"/>
    <property type="project" value="InterPro"/>
</dbReference>
<feature type="domain" description="Cytochrome c" evidence="5">
    <location>
        <begin position="129"/>
        <end position="227"/>
    </location>
</feature>
<accession>A0A3B1CG22</accession>
<evidence type="ECO:0000256" key="4">
    <source>
        <dbReference type="SAM" id="Phobius"/>
    </source>
</evidence>
<dbReference type="SUPFAM" id="SSF46626">
    <property type="entry name" value="Cytochrome c"/>
    <property type="match status" value="1"/>
</dbReference>
<proteinExistence type="predicted"/>
<dbReference type="Pfam" id="PF00034">
    <property type="entry name" value="Cytochrom_C"/>
    <property type="match status" value="1"/>
</dbReference>
<gene>
    <name evidence="6" type="ORF">MNBD_NITROSPINAE05-528</name>
</gene>
<protein>
    <submittedName>
        <fullName evidence="6">Cytochrome c family protein</fullName>
    </submittedName>
</protein>